<evidence type="ECO:0000313" key="3">
    <source>
        <dbReference type="Ensembl" id="ENSFHEP00000018623.1"/>
    </source>
</evidence>
<dbReference type="Ensembl" id="ENSFHET00000027648.1">
    <property type="protein sequence ID" value="ENSFHEP00000018623.1"/>
    <property type="gene ID" value="ENSFHEG00000020494.1"/>
</dbReference>
<feature type="domain" description="C-type lectin" evidence="2">
    <location>
        <begin position="58"/>
        <end position="157"/>
    </location>
</feature>
<dbReference type="Pfam" id="PF00059">
    <property type="entry name" value="Lectin_C"/>
    <property type="match status" value="1"/>
</dbReference>
<dbReference type="GeneTree" id="ENSGT00940000163911"/>
<dbReference type="PANTHER" id="PTHR45784">
    <property type="entry name" value="C-TYPE LECTIN DOMAIN FAMILY 20 MEMBER A-RELATED"/>
    <property type="match status" value="1"/>
</dbReference>
<dbReference type="PROSITE" id="PS50041">
    <property type="entry name" value="C_TYPE_LECTIN_2"/>
    <property type="match status" value="1"/>
</dbReference>
<dbReference type="InterPro" id="IPR018378">
    <property type="entry name" value="C-type_lectin_CS"/>
</dbReference>
<dbReference type="InterPro" id="IPR001304">
    <property type="entry name" value="C-type_lectin-like"/>
</dbReference>
<name>A0A3Q2PXB2_FUNHE</name>
<dbReference type="InterPro" id="IPR016187">
    <property type="entry name" value="CTDL_fold"/>
</dbReference>
<accession>A0A3Q2PXB2</accession>
<dbReference type="InterPro" id="IPR016186">
    <property type="entry name" value="C-type_lectin-like/link_sf"/>
</dbReference>
<dbReference type="CDD" id="cd03602">
    <property type="entry name" value="CLECT_1"/>
    <property type="match status" value="1"/>
</dbReference>
<reference evidence="3" key="2">
    <citation type="submission" date="2025-09" db="UniProtKB">
        <authorList>
            <consortium name="Ensembl"/>
        </authorList>
    </citation>
    <scope>IDENTIFICATION</scope>
</reference>
<dbReference type="AlphaFoldDB" id="A0A3Q2PXB2"/>
<sequence length="168" mass="19136">MGAVPYRKASVVSSHFRKRRVLSLLADITTVVSQPLRESITGLISGTVVKFGLINTLMTWTAAQKYCREYHSDLASVRNMTENQKIQQLVPARNQVWIGLYRDAWKWSDGRNFSLSYWNSIEPNHGQHGENCVSAAFNAEGKWEDWTCDLKKAFICYSYSGESPSLCY</sequence>
<proteinExistence type="predicted"/>
<dbReference type="Gene3D" id="3.10.100.10">
    <property type="entry name" value="Mannose-Binding Protein A, subunit A"/>
    <property type="match status" value="1"/>
</dbReference>
<evidence type="ECO:0000313" key="4">
    <source>
        <dbReference type="Proteomes" id="UP000265000"/>
    </source>
</evidence>
<keyword evidence="4" id="KW-1185">Reference proteome</keyword>
<dbReference type="Proteomes" id="UP000265000">
    <property type="component" value="Unplaced"/>
</dbReference>
<dbReference type="PANTHER" id="PTHR45784:SF3">
    <property type="entry name" value="C-TYPE LECTIN DOMAIN FAMILY 4 MEMBER K-LIKE-RELATED"/>
    <property type="match status" value="1"/>
</dbReference>
<organism evidence="3 4">
    <name type="scientific">Fundulus heteroclitus</name>
    <name type="common">Killifish</name>
    <name type="synonym">Mummichog</name>
    <dbReference type="NCBI Taxonomy" id="8078"/>
    <lineage>
        <taxon>Eukaryota</taxon>
        <taxon>Metazoa</taxon>
        <taxon>Chordata</taxon>
        <taxon>Craniata</taxon>
        <taxon>Vertebrata</taxon>
        <taxon>Euteleostomi</taxon>
        <taxon>Actinopterygii</taxon>
        <taxon>Neopterygii</taxon>
        <taxon>Teleostei</taxon>
        <taxon>Neoteleostei</taxon>
        <taxon>Acanthomorphata</taxon>
        <taxon>Ovalentaria</taxon>
        <taxon>Atherinomorphae</taxon>
        <taxon>Cyprinodontiformes</taxon>
        <taxon>Fundulidae</taxon>
        <taxon>Fundulus</taxon>
    </lineage>
</organism>
<protein>
    <recommendedName>
        <fullName evidence="2">C-type lectin domain-containing protein</fullName>
    </recommendedName>
</protein>
<keyword evidence="1" id="KW-1015">Disulfide bond</keyword>
<dbReference type="SUPFAM" id="SSF56436">
    <property type="entry name" value="C-type lectin-like"/>
    <property type="match status" value="1"/>
</dbReference>
<reference evidence="3" key="1">
    <citation type="submission" date="2025-08" db="UniProtKB">
        <authorList>
            <consortium name="Ensembl"/>
        </authorList>
    </citation>
    <scope>IDENTIFICATION</scope>
</reference>
<dbReference type="STRING" id="8078.ENSFHEP00000018623"/>
<evidence type="ECO:0000259" key="2">
    <source>
        <dbReference type="PROSITE" id="PS50041"/>
    </source>
</evidence>
<dbReference type="SMART" id="SM00034">
    <property type="entry name" value="CLECT"/>
    <property type="match status" value="1"/>
</dbReference>
<dbReference type="PROSITE" id="PS00615">
    <property type="entry name" value="C_TYPE_LECTIN_1"/>
    <property type="match status" value="1"/>
</dbReference>
<evidence type="ECO:0000256" key="1">
    <source>
        <dbReference type="ARBA" id="ARBA00023157"/>
    </source>
</evidence>